<reference evidence="7" key="1">
    <citation type="journal article" date="2019" name="Int. J. Syst. Evol. Microbiol.">
        <title>The Global Catalogue of Microorganisms (GCM) 10K type strain sequencing project: providing services to taxonomists for standard genome sequencing and annotation.</title>
        <authorList>
            <consortium name="The Broad Institute Genomics Platform"/>
            <consortium name="The Broad Institute Genome Sequencing Center for Infectious Disease"/>
            <person name="Wu L."/>
            <person name="Ma J."/>
        </authorList>
    </citation>
    <scope>NUCLEOTIDE SEQUENCE [LARGE SCALE GENOMIC DNA]</scope>
    <source>
        <strain evidence="7">JCM 17543</strain>
    </source>
</reference>
<dbReference type="Proteomes" id="UP001500827">
    <property type="component" value="Unassembled WGS sequence"/>
</dbReference>
<name>A0ABP7LQU8_9SPHN</name>
<comment type="subcellular location">
    <subcellularLocation>
        <location evidence="1">Membrane</location>
        <topology evidence="1">Single-pass membrane protein</topology>
    </subcellularLocation>
</comment>
<dbReference type="RefSeq" id="WP_344700189.1">
    <property type="nucleotide sequence ID" value="NZ_BAABBM010000001.1"/>
</dbReference>
<dbReference type="Pfam" id="PF03544">
    <property type="entry name" value="TonB_C"/>
    <property type="match status" value="1"/>
</dbReference>
<keyword evidence="2" id="KW-0812">Transmembrane</keyword>
<accession>A0ABP7LQU8</accession>
<organism evidence="6 7">
    <name type="scientific">Sphingomonas limnosediminicola</name>
    <dbReference type="NCBI Taxonomy" id="940133"/>
    <lineage>
        <taxon>Bacteria</taxon>
        <taxon>Pseudomonadati</taxon>
        <taxon>Pseudomonadota</taxon>
        <taxon>Alphaproteobacteria</taxon>
        <taxon>Sphingomonadales</taxon>
        <taxon>Sphingomonadaceae</taxon>
        <taxon>Sphingomonas</taxon>
    </lineage>
</organism>
<protein>
    <recommendedName>
        <fullName evidence="5">TonB C-terminal domain-containing protein</fullName>
    </recommendedName>
</protein>
<evidence type="ECO:0000256" key="3">
    <source>
        <dbReference type="ARBA" id="ARBA00022989"/>
    </source>
</evidence>
<dbReference type="Gene3D" id="3.30.1150.10">
    <property type="match status" value="1"/>
</dbReference>
<sequence>MGLFASLLVNAVIAAAPATPLPWYNFDDYPQKAFDREWKGAAVFVVTVAPDGRPVDCTITHSTGYEVLDRQTCWVAMKRAKFTGARGPDGQPVYGTYRSVVNWHRPDQTRLQAEPAPDLEVTVASLPEGSKDPAAVKLAYFVDASGNPSACSALPDSLPQPKPLVDAACTQLFGKIGRVPVSVGTGAVPAVKTAAVLFTVDK</sequence>
<keyword evidence="7" id="KW-1185">Reference proteome</keyword>
<evidence type="ECO:0000313" key="7">
    <source>
        <dbReference type="Proteomes" id="UP001500827"/>
    </source>
</evidence>
<keyword evidence="4" id="KW-0472">Membrane</keyword>
<comment type="caution">
    <text evidence="6">The sequence shown here is derived from an EMBL/GenBank/DDBJ whole genome shotgun (WGS) entry which is preliminary data.</text>
</comment>
<evidence type="ECO:0000256" key="4">
    <source>
        <dbReference type="ARBA" id="ARBA00023136"/>
    </source>
</evidence>
<dbReference type="EMBL" id="BAABBM010000001">
    <property type="protein sequence ID" value="GAA3906836.1"/>
    <property type="molecule type" value="Genomic_DNA"/>
</dbReference>
<gene>
    <name evidence="6" type="ORF">GCM10022276_26670</name>
</gene>
<evidence type="ECO:0000259" key="5">
    <source>
        <dbReference type="Pfam" id="PF03544"/>
    </source>
</evidence>
<proteinExistence type="predicted"/>
<keyword evidence="3" id="KW-1133">Transmembrane helix</keyword>
<evidence type="ECO:0000256" key="2">
    <source>
        <dbReference type="ARBA" id="ARBA00022692"/>
    </source>
</evidence>
<dbReference type="NCBIfam" id="TIGR01352">
    <property type="entry name" value="tonB_Cterm"/>
    <property type="match status" value="1"/>
</dbReference>
<dbReference type="InterPro" id="IPR006260">
    <property type="entry name" value="TonB/TolA_C"/>
</dbReference>
<evidence type="ECO:0000256" key="1">
    <source>
        <dbReference type="ARBA" id="ARBA00004167"/>
    </source>
</evidence>
<dbReference type="SUPFAM" id="SSF74653">
    <property type="entry name" value="TolA/TonB C-terminal domain"/>
    <property type="match status" value="1"/>
</dbReference>
<evidence type="ECO:0000313" key="6">
    <source>
        <dbReference type="EMBL" id="GAA3906836.1"/>
    </source>
</evidence>
<dbReference type="InterPro" id="IPR037682">
    <property type="entry name" value="TonB_C"/>
</dbReference>
<feature type="domain" description="TonB C-terminal" evidence="5">
    <location>
        <begin position="28"/>
        <end position="103"/>
    </location>
</feature>